<dbReference type="Pfam" id="PF00128">
    <property type="entry name" value="Alpha-amylase"/>
    <property type="match status" value="1"/>
</dbReference>
<dbReference type="Gene3D" id="2.40.30.140">
    <property type="match status" value="1"/>
</dbReference>
<dbReference type="NCBIfam" id="NF006969">
    <property type="entry name" value="PRK09441.1-2"/>
    <property type="match status" value="1"/>
</dbReference>
<evidence type="ECO:0000313" key="10">
    <source>
        <dbReference type="EMBL" id="MBO8457520.1"/>
    </source>
</evidence>
<dbReference type="InterPro" id="IPR017853">
    <property type="entry name" value="GH"/>
</dbReference>
<dbReference type="CDD" id="cd11318">
    <property type="entry name" value="AmyAc_bac_fung_AmyA"/>
    <property type="match status" value="1"/>
</dbReference>
<keyword evidence="6 10" id="KW-0326">Glycosidase</keyword>
<dbReference type="EMBL" id="JADIMM010000068">
    <property type="protein sequence ID" value="MBO8457520.1"/>
    <property type="molecule type" value="Genomic_DNA"/>
</dbReference>
<dbReference type="GO" id="GO:0004556">
    <property type="term" value="F:alpha-amylase activity"/>
    <property type="evidence" value="ECO:0007669"/>
    <property type="project" value="UniProtKB-EC"/>
</dbReference>
<feature type="binding site" evidence="8">
    <location>
        <position position="343"/>
    </location>
    <ligand>
        <name>Ca(2+)</name>
        <dbReference type="ChEBI" id="CHEBI:29108"/>
        <label>3</label>
    </ligand>
</feature>
<feature type="binding site" evidence="8">
    <location>
        <position position="445"/>
    </location>
    <ligand>
        <name>Ca(2+)</name>
        <dbReference type="ChEBI" id="CHEBI:29108"/>
        <label>3</label>
    </ligand>
</feature>
<evidence type="ECO:0000256" key="4">
    <source>
        <dbReference type="ARBA" id="ARBA00022801"/>
    </source>
</evidence>
<name>A0A9D9N292_9SPIR</name>
<keyword evidence="3 8" id="KW-0479">Metal-binding</keyword>
<evidence type="ECO:0000256" key="6">
    <source>
        <dbReference type="ARBA" id="ARBA00023295"/>
    </source>
</evidence>
<keyword evidence="8" id="KW-0106">Calcium</keyword>
<feature type="binding site" evidence="8">
    <location>
        <position position="228"/>
    </location>
    <ligand>
        <name>Ca(2+)</name>
        <dbReference type="ChEBI" id="CHEBI:29108"/>
        <label>2</label>
    </ligand>
</feature>
<dbReference type="GO" id="GO:0005975">
    <property type="term" value="P:carbohydrate metabolic process"/>
    <property type="evidence" value="ECO:0007669"/>
    <property type="project" value="InterPro"/>
</dbReference>
<feature type="binding site" evidence="8">
    <location>
        <position position="239"/>
    </location>
    <ligand>
        <name>Ca(2+)</name>
        <dbReference type="ChEBI" id="CHEBI:29108"/>
        <label>1</label>
    </ligand>
</feature>
<dbReference type="Proteomes" id="UP000823638">
    <property type="component" value="Unassembled WGS sequence"/>
</dbReference>
<dbReference type="PIRSF" id="PIRSF001021">
    <property type="entry name" value="Alph-amls_thrmst"/>
    <property type="match status" value="1"/>
</dbReference>
<keyword evidence="4 10" id="KW-0378">Hydrolase</keyword>
<feature type="binding site" evidence="8">
    <location>
        <position position="206"/>
    </location>
    <ligand>
        <name>Ca(2+)</name>
        <dbReference type="ChEBI" id="CHEBI:29108"/>
        <label>2</label>
    </ligand>
</feature>
<dbReference type="PANTHER" id="PTHR43447">
    <property type="entry name" value="ALPHA-AMYLASE"/>
    <property type="match status" value="1"/>
</dbReference>
<evidence type="ECO:0000256" key="7">
    <source>
        <dbReference type="PIRSR" id="PIRSR001021-1"/>
    </source>
</evidence>
<feature type="binding site" evidence="8">
    <location>
        <position position="468"/>
    </location>
    <ligand>
        <name>Ca(2+)</name>
        <dbReference type="ChEBI" id="CHEBI:29108"/>
        <label>3</label>
    </ligand>
</feature>
<organism evidence="10 11">
    <name type="scientific">Candidatus Gallitreponema excrementavium</name>
    <dbReference type="NCBI Taxonomy" id="2840840"/>
    <lineage>
        <taxon>Bacteria</taxon>
        <taxon>Pseudomonadati</taxon>
        <taxon>Spirochaetota</taxon>
        <taxon>Spirochaetia</taxon>
        <taxon>Spirochaetales</taxon>
        <taxon>Candidatus Gallitreponema</taxon>
    </lineage>
</organism>
<feature type="active site" description="Proton donor" evidence="7">
    <location>
        <position position="305"/>
    </location>
</feature>
<sequence length="523" mass="59431">MKLRFFCLFILVFVLGGCAGGQVFYQTEPVVYESGNEINETMFQFFNWNYPADQSLWNFGIQESAVLAELGITSVWLPPAFKGGGTDDAGYGSYDLYDLGEFLQKGTVPTKYGTKDEYLGAIKEFRKNGIKVYADITLNHKGWAEGTETVKALSLDPQNRNKTVSGKSLDSPDPSDFKEIEAWCVFNFEGRNNKYSDFKWNSSHFDGVDWDQKTNSSGIFLFEGKSWDPVVSTMTGNPDYAMFADYDMENSEVVNELMNWGKWYTEFTGIDGYRLDAVKHISKDFYRDWIGEMRKEFGDMFIVAEYWAGTDEMLEWWEYTGSYCHLFDFELQGRLGEMERRRGLADIRTLFDSKLYMKYPENSVSFIENHDTQVRTPGVPSSHDFRIPAYAFILTRLQSVPCVFFGDYYGIPGILESLKDGLDVLLAVRRDRAYGTQRDYSFSEDIIGWTREGIKSCPDSGVAVLMNDNARSSGAVCAMYVGDTHAGEIWKDVVGKGPSVVIDEFGYGNFAVSPRSCSVYIKE</sequence>
<evidence type="ECO:0000313" key="11">
    <source>
        <dbReference type="Proteomes" id="UP000823638"/>
    </source>
</evidence>
<protein>
    <submittedName>
        <fullName evidence="10">Alpha-amylase</fullName>
        <ecNumber evidence="10">3.2.1.1</ecNumber>
    </submittedName>
</protein>
<accession>A0A9D9N292</accession>
<dbReference type="AlphaFoldDB" id="A0A9D9N292"/>
<dbReference type="GO" id="GO:0005509">
    <property type="term" value="F:calcium ion binding"/>
    <property type="evidence" value="ECO:0007669"/>
    <property type="project" value="InterPro"/>
</dbReference>
<evidence type="ECO:0000256" key="3">
    <source>
        <dbReference type="ARBA" id="ARBA00022723"/>
    </source>
</evidence>
<evidence type="ECO:0000256" key="1">
    <source>
        <dbReference type="ARBA" id="ARBA00001913"/>
    </source>
</evidence>
<dbReference type="InterPro" id="IPR013780">
    <property type="entry name" value="Glyco_hydro_b"/>
</dbReference>
<feature type="binding site" evidence="8">
    <location>
        <position position="280"/>
    </location>
    <ligand>
        <name>Ca(2+)</name>
        <dbReference type="ChEBI" id="CHEBI:29108"/>
        <label>1</label>
    </ligand>
</feature>
<dbReference type="Gene3D" id="3.20.20.80">
    <property type="entry name" value="Glycosidases"/>
    <property type="match status" value="1"/>
</dbReference>
<dbReference type="PROSITE" id="PS51257">
    <property type="entry name" value="PROKAR_LIPOPROTEIN"/>
    <property type="match status" value="1"/>
</dbReference>
<evidence type="ECO:0000259" key="9">
    <source>
        <dbReference type="SMART" id="SM00642"/>
    </source>
</evidence>
<gene>
    <name evidence="10" type="ORF">IAA81_04745</name>
</gene>
<keyword evidence="5" id="KW-0119">Carbohydrate metabolism</keyword>
<dbReference type="EC" id="3.2.1.1" evidence="10"/>
<dbReference type="SUPFAM" id="SSF51445">
    <property type="entry name" value="(Trans)glycosidases"/>
    <property type="match status" value="1"/>
</dbReference>
<dbReference type="InterPro" id="IPR013776">
    <property type="entry name" value="A-amylase_thermo"/>
</dbReference>
<feature type="binding site" evidence="8">
    <location>
        <position position="139"/>
    </location>
    <ligand>
        <name>Ca(2+)</name>
        <dbReference type="ChEBI" id="CHEBI:29108"/>
        <label>1</label>
    </ligand>
</feature>
<comment type="cofactor">
    <cofactor evidence="1">
        <name>Ca(2+)</name>
        <dbReference type="ChEBI" id="CHEBI:29108"/>
    </cofactor>
</comment>
<feature type="binding site" evidence="8">
    <location>
        <position position="247"/>
    </location>
    <ligand>
        <name>Ca(2+)</name>
        <dbReference type="ChEBI" id="CHEBI:29108"/>
        <label>2</label>
    </ligand>
</feature>
<reference evidence="10" key="2">
    <citation type="journal article" date="2021" name="PeerJ">
        <title>Extensive microbial diversity within the chicken gut microbiome revealed by metagenomics and culture.</title>
        <authorList>
            <person name="Gilroy R."/>
            <person name="Ravi A."/>
            <person name="Getino M."/>
            <person name="Pursley I."/>
            <person name="Horton D.L."/>
            <person name="Alikhan N.F."/>
            <person name="Baker D."/>
            <person name="Gharbi K."/>
            <person name="Hall N."/>
            <person name="Watson M."/>
            <person name="Adriaenssens E.M."/>
            <person name="Foster-Nyarko E."/>
            <person name="Jarju S."/>
            <person name="Secka A."/>
            <person name="Antonio M."/>
            <person name="Oren A."/>
            <person name="Chaudhuri R.R."/>
            <person name="La Ragione R."/>
            <person name="Hildebrand F."/>
            <person name="Pallen M.J."/>
        </authorList>
    </citation>
    <scope>NUCLEOTIDE SEQUENCE</scope>
    <source>
        <strain evidence="10">10532</strain>
    </source>
</reference>
<evidence type="ECO:0000256" key="8">
    <source>
        <dbReference type="PIRSR" id="PIRSR001021-2"/>
    </source>
</evidence>
<comment type="caution">
    <text evidence="10">The sequence shown here is derived from an EMBL/GenBank/DDBJ whole genome shotgun (WGS) entry which is preliminary data.</text>
</comment>
<feature type="active site" description="Nucleophile" evidence="7">
    <location>
        <position position="276"/>
    </location>
</feature>
<reference evidence="10" key="1">
    <citation type="submission" date="2020-10" db="EMBL/GenBank/DDBJ databases">
        <authorList>
            <person name="Gilroy R."/>
        </authorList>
    </citation>
    <scope>NUCLEOTIDE SEQUENCE</scope>
    <source>
        <strain evidence="10">10532</strain>
    </source>
</reference>
<comment type="similarity">
    <text evidence="2">Belongs to the glycosyl hydrolase 13 family.</text>
</comment>
<dbReference type="SUPFAM" id="SSF51011">
    <property type="entry name" value="Glycosyl hydrolase domain"/>
    <property type="match status" value="1"/>
</dbReference>
<feature type="binding site" evidence="8">
    <location>
        <position position="245"/>
    </location>
    <ligand>
        <name>Ca(2+)</name>
        <dbReference type="ChEBI" id="CHEBI:29108"/>
        <label>1</label>
    </ligand>
</feature>
<proteinExistence type="inferred from homology"/>
<evidence type="ECO:0000256" key="2">
    <source>
        <dbReference type="ARBA" id="ARBA00008061"/>
    </source>
</evidence>
<dbReference type="SMART" id="SM00642">
    <property type="entry name" value="Aamy"/>
    <property type="match status" value="1"/>
</dbReference>
<dbReference type="InterPro" id="IPR006047">
    <property type="entry name" value="GH13_cat_dom"/>
</dbReference>
<dbReference type="Gene3D" id="2.60.40.1180">
    <property type="entry name" value="Golgi alpha-mannosidase II"/>
    <property type="match status" value="1"/>
</dbReference>
<evidence type="ECO:0000256" key="5">
    <source>
        <dbReference type="ARBA" id="ARBA00023277"/>
    </source>
</evidence>
<feature type="domain" description="Glycosyl hydrolase family 13 catalytic" evidence="9">
    <location>
        <begin position="40"/>
        <end position="429"/>
    </location>
</feature>